<evidence type="ECO:0000313" key="1">
    <source>
        <dbReference type="EMBL" id="MET3584076.1"/>
    </source>
</evidence>
<dbReference type="Proteomes" id="UP001549031">
    <property type="component" value="Unassembled WGS sequence"/>
</dbReference>
<protein>
    <submittedName>
        <fullName evidence="1">Uncharacterized protein</fullName>
    </submittedName>
</protein>
<keyword evidence="2" id="KW-1185">Reference proteome</keyword>
<organism evidence="1 2">
    <name type="scientific">Pseudorhizobium tarimense</name>
    <dbReference type="NCBI Taxonomy" id="1079109"/>
    <lineage>
        <taxon>Bacteria</taxon>
        <taxon>Pseudomonadati</taxon>
        <taxon>Pseudomonadota</taxon>
        <taxon>Alphaproteobacteria</taxon>
        <taxon>Hyphomicrobiales</taxon>
        <taxon>Rhizobiaceae</taxon>
        <taxon>Rhizobium/Agrobacterium group</taxon>
        <taxon>Pseudorhizobium</taxon>
    </lineage>
</organism>
<proteinExistence type="predicted"/>
<comment type="caution">
    <text evidence="1">The sequence shown here is derived from an EMBL/GenBank/DDBJ whole genome shotgun (WGS) entry which is preliminary data.</text>
</comment>
<dbReference type="EMBL" id="JBEPLJ010000001">
    <property type="protein sequence ID" value="MET3584076.1"/>
    <property type="molecule type" value="Genomic_DNA"/>
</dbReference>
<name>A0ABV2H0L2_9HYPH</name>
<dbReference type="RefSeq" id="WP_247242117.1">
    <property type="nucleotide sequence ID" value="NZ_JALJRA010000001.1"/>
</dbReference>
<evidence type="ECO:0000313" key="2">
    <source>
        <dbReference type="Proteomes" id="UP001549031"/>
    </source>
</evidence>
<gene>
    <name evidence="1" type="ORF">ABID21_000168</name>
</gene>
<reference evidence="1 2" key="1">
    <citation type="submission" date="2024-06" db="EMBL/GenBank/DDBJ databases">
        <title>Genomic Encyclopedia of Type Strains, Phase IV (KMG-IV): sequencing the most valuable type-strain genomes for metagenomic binning, comparative biology and taxonomic classification.</title>
        <authorList>
            <person name="Goeker M."/>
        </authorList>
    </citation>
    <scope>NUCLEOTIDE SEQUENCE [LARGE SCALE GENOMIC DNA]</scope>
    <source>
        <strain evidence="1 2">DSM 105042</strain>
    </source>
</reference>
<accession>A0ABV2H0L2</accession>
<sequence>MSDQRNFFPEILSSEEIGLMHATVHDLLGEKGAHRPARDPQDVARLVLRLYRIGLTEPPRKLRDLAGMMADRETMARRVS</sequence>